<dbReference type="NCBIfam" id="NF008277">
    <property type="entry name" value="PRK11055.1"/>
    <property type="match status" value="1"/>
</dbReference>
<dbReference type="PROSITE" id="PS00545">
    <property type="entry name" value="ALDOSE_1_EPIMERASE"/>
    <property type="match status" value="1"/>
</dbReference>
<sequence>MSEPDSTLFDSVIDGKETHLYVLENSKGMKAFFTNYGGRLVNLFVPNKDGQLINVVVGLKDLNNYIKTPDAYYGATIGRYGNRIANGKFTIDGKEYTSSINNGKNTLHGGAKGYHYVVWDAKKLDVHTLELSYLSKDMEEGYPGNLTVKVIYSLTDDNELKMEYTATTDKATVLNLTNHAYFNLNGEGNGTILNHKLQIYADKYTPVDSTLIPTGKIEAVASTPFDFTKAESIGARIENANEQLKFGLGYDHNYVLSGKQAMGMNHAATVTADLTSIIMDVYTQEPGLQFYSGNFMAGNNVLKNGTKDDFRTAFCLETQHFPNAPNQANFPTTVLKPGQQYHTISVYKFSNK</sequence>
<dbReference type="GO" id="GO:0030246">
    <property type="term" value="F:carbohydrate binding"/>
    <property type="evidence" value="ECO:0007669"/>
    <property type="project" value="InterPro"/>
</dbReference>
<keyword evidence="16" id="KW-1185">Reference proteome</keyword>
<evidence type="ECO:0000256" key="3">
    <source>
        <dbReference type="ARBA" id="ARBA00005028"/>
    </source>
</evidence>
<dbReference type="OrthoDB" id="9779408at2"/>
<comment type="similarity">
    <text evidence="4 11">Belongs to the aldose epimerase family.</text>
</comment>
<evidence type="ECO:0000256" key="12">
    <source>
        <dbReference type="PIRSR" id="PIRSR005096-1"/>
    </source>
</evidence>
<dbReference type="EMBL" id="SWBP01000002">
    <property type="protein sequence ID" value="TKB99249.1"/>
    <property type="molecule type" value="Genomic_DNA"/>
</dbReference>
<evidence type="ECO:0000256" key="4">
    <source>
        <dbReference type="ARBA" id="ARBA00006206"/>
    </source>
</evidence>
<keyword evidence="9 11" id="KW-0413">Isomerase</keyword>
<dbReference type="GO" id="GO:0006006">
    <property type="term" value="P:glucose metabolic process"/>
    <property type="evidence" value="ECO:0007669"/>
    <property type="project" value="TreeGrafter"/>
</dbReference>
<feature type="binding site" evidence="14">
    <location>
        <begin position="82"/>
        <end position="83"/>
    </location>
    <ligand>
        <name>beta-D-galactose</name>
        <dbReference type="ChEBI" id="CHEBI:27667"/>
    </ligand>
</feature>
<feature type="binding site" evidence="13">
    <location>
        <position position="251"/>
    </location>
    <ligand>
        <name>beta-D-galactose</name>
        <dbReference type="ChEBI" id="CHEBI:27667"/>
    </ligand>
</feature>
<evidence type="ECO:0000256" key="2">
    <source>
        <dbReference type="ARBA" id="ARBA00001913"/>
    </source>
</evidence>
<dbReference type="GO" id="GO:0004034">
    <property type="term" value="F:aldose 1-epimerase activity"/>
    <property type="evidence" value="ECO:0007669"/>
    <property type="project" value="UniProtKB-EC"/>
</dbReference>
<comment type="caution">
    <text evidence="15">The sequence shown here is derived from an EMBL/GenBank/DDBJ whole genome shotgun (WGS) entry which is preliminary data.</text>
</comment>
<dbReference type="InterPro" id="IPR015443">
    <property type="entry name" value="Aldose_1-epimerase"/>
</dbReference>
<feature type="active site" description="Proton donor" evidence="12">
    <location>
        <position position="179"/>
    </location>
</feature>
<dbReference type="GO" id="GO:0033499">
    <property type="term" value="P:galactose catabolic process via UDP-galactose, Leloir pathway"/>
    <property type="evidence" value="ECO:0007669"/>
    <property type="project" value="TreeGrafter"/>
</dbReference>
<dbReference type="UniPathway" id="UPA00242"/>
<organism evidence="15 16">
    <name type="scientific">Pedobacter cryophilus</name>
    <dbReference type="NCBI Taxonomy" id="2571271"/>
    <lineage>
        <taxon>Bacteria</taxon>
        <taxon>Pseudomonadati</taxon>
        <taxon>Bacteroidota</taxon>
        <taxon>Sphingobacteriia</taxon>
        <taxon>Sphingobacteriales</taxon>
        <taxon>Sphingobacteriaceae</taxon>
        <taxon>Pedobacter</taxon>
    </lineage>
</organism>
<dbReference type="InterPro" id="IPR018052">
    <property type="entry name" value="Ald1_epimerase_CS"/>
</dbReference>
<comment type="catalytic activity">
    <reaction evidence="1 11">
        <text>alpha-D-glucose = beta-D-glucose</text>
        <dbReference type="Rhea" id="RHEA:10264"/>
        <dbReference type="ChEBI" id="CHEBI:15903"/>
        <dbReference type="ChEBI" id="CHEBI:17925"/>
        <dbReference type="EC" id="5.1.3.3"/>
    </reaction>
</comment>
<evidence type="ECO:0000256" key="14">
    <source>
        <dbReference type="PIRSR" id="PIRSR005096-3"/>
    </source>
</evidence>
<dbReference type="AlphaFoldDB" id="A0A4U1C4Z7"/>
<dbReference type="PANTHER" id="PTHR10091">
    <property type="entry name" value="ALDOSE-1-EPIMERASE"/>
    <property type="match status" value="1"/>
</dbReference>
<dbReference type="InterPro" id="IPR011013">
    <property type="entry name" value="Gal_mutarotase_sf_dom"/>
</dbReference>
<evidence type="ECO:0000256" key="5">
    <source>
        <dbReference type="ARBA" id="ARBA00011245"/>
    </source>
</evidence>
<name>A0A4U1C4Z7_9SPHI</name>
<dbReference type="InterPro" id="IPR008183">
    <property type="entry name" value="Aldose_1/G6P_1-epimerase"/>
</dbReference>
<dbReference type="GO" id="GO:0005737">
    <property type="term" value="C:cytoplasm"/>
    <property type="evidence" value="ECO:0007669"/>
    <property type="project" value="TreeGrafter"/>
</dbReference>
<comment type="pathway">
    <text evidence="3 11">Carbohydrate metabolism; hexose metabolism.</text>
</comment>
<dbReference type="Proteomes" id="UP000308181">
    <property type="component" value="Unassembled WGS sequence"/>
</dbReference>
<comment type="cofactor">
    <cofactor evidence="2">
        <name>Ca(2+)</name>
        <dbReference type="ChEBI" id="CHEBI:29108"/>
    </cofactor>
</comment>
<evidence type="ECO:0000256" key="1">
    <source>
        <dbReference type="ARBA" id="ARBA00001614"/>
    </source>
</evidence>
<keyword evidence="8" id="KW-0106">Calcium</keyword>
<evidence type="ECO:0000256" key="7">
    <source>
        <dbReference type="ARBA" id="ARBA00014165"/>
    </source>
</evidence>
<evidence type="ECO:0000313" key="16">
    <source>
        <dbReference type="Proteomes" id="UP000308181"/>
    </source>
</evidence>
<gene>
    <name evidence="15" type="ORF">FA046_05495</name>
</gene>
<evidence type="ECO:0000313" key="15">
    <source>
        <dbReference type="EMBL" id="TKB99249.1"/>
    </source>
</evidence>
<evidence type="ECO:0000256" key="11">
    <source>
        <dbReference type="PIRNR" id="PIRNR005096"/>
    </source>
</evidence>
<evidence type="ECO:0000256" key="13">
    <source>
        <dbReference type="PIRSR" id="PIRSR005096-2"/>
    </source>
</evidence>
<comment type="subunit">
    <text evidence="5">Monomer.</text>
</comment>
<dbReference type="InterPro" id="IPR047215">
    <property type="entry name" value="Galactose_mutarotase-like"/>
</dbReference>
<keyword evidence="10 11" id="KW-0119">Carbohydrate metabolism</keyword>
<feature type="binding site" evidence="14">
    <location>
        <begin position="179"/>
        <end position="181"/>
    </location>
    <ligand>
        <name>beta-D-galactose</name>
        <dbReference type="ChEBI" id="CHEBI:27667"/>
    </ligand>
</feature>
<feature type="active site" description="Proton acceptor" evidence="12">
    <location>
        <position position="317"/>
    </location>
</feature>
<dbReference type="Pfam" id="PF01263">
    <property type="entry name" value="Aldose_epim"/>
    <property type="match status" value="1"/>
</dbReference>
<dbReference type="PANTHER" id="PTHR10091:SF0">
    <property type="entry name" value="GALACTOSE MUTAROTASE"/>
    <property type="match status" value="1"/>
</dbReference>
<reference evidence="15 16" key="1">
    <citation type="submission" date="2019-04" db="EMBL/GenBank/DDBJ databases">
        <title>Pedobacter sp. AR-3-17 sp. nov., isolated from Arctic soil.</title>
        <authorList>
            <person name="Dahal R.H."/>
            <person name="Kim D.-U."/>
        </authorList>
    </citation>
    <scope>NUCLEOTIDE SEQUENCE [LARGE SCALE GENOMIC DNA]</scope>
    <source>
        <strain evidence="15 16">AR-3-17</strain>
    </source>
</reference>
<evidence type="ECO:0000256" key="10">
    <source>
        <dbReference type="ARBA" id="ARBA00023277"/>
    </source>
</evidence>
<proteinExistence type="inferred from homology"/>
<dbReference type="EC" id="5.1.3.3" evidence="6 11"/>
<dbReference type="InterPro" id="IPR014718">
    <property type="entry name" value="GH-type_carb-bd"/>
</dbReference>
<dbReference type="Gene3D" id="2.70.98.10">
    <property type="match status" value="1"/>
</dbReference>
<evidence type="ECO:0000256" key="9">
    <source>
        <dbReference type="ARBA" id="ARBA00023235"/>
    </source>
</evidence>
<evidence type="ECO:0000256" key="6">
    <source>
        <dbReference type="ARBA" id="ARBA00013185"/>
    </source>
</evidence>
<dbReference type="SUPFAM" id="SSF74650">
    <property type="entry name" value="Galactose mutarotase-like"/>
    <property type="match status" value="1"/>
</dbReference>
<dbReference type="PIRSF" id="PIRSF005096">
    <property type="entry name" value="GALM"/>
    <property type="match status" value="1"/>
</dbReference>
<accession>A0A4U1C4Z7</accession>
<protein>
    <recommendedName>
        <fullName evidence="7 11">Aldose 1-epimerase</fullName>
        <ecNumber evidence="6 11">5.1.3.3</ecNumber>
    </recommendedName>
</protein>
<evidence type="ECO:0000256" key="8">
    <source>
        <dbReference type="ARBA" id="ARBA00022837"/>
    </source>
</evidence>
<dbReference type="CDD" id="cd09019">
    <property type="entry name" value="galactose_mutarotase_like"/>
    <property type="match status" value="1"/>
</dbReference>